<dbReference type="Proteomes" id="UP001180087">
    <property type="component" value="Chromosome"/>
</dbReference>
<accession>A0ABY9KX06</accession>
<reference evidence="9" key="1">
    <citation type="submission" date="2023-06" db="EMBL/GenBank/DDBJ databases">
        <title>A Treasure from Seagulls: Isolation and Description of Aciduricobacillus qingdaonensis gen. nov., sp. nov., a Rare Obligately Uric Acid-utilizing Member in the Family Bacillaceae.</title>
        <authorList>
            <person name="Liu W."/>
            <person name="Wang B."/>
        </authorList>
    </citation>
    <scope>NUCLEOTIDE SEQUENCE</scope>
    <source>
        <strain evidence="9">44XB</strain>
    </source>
</reference>
<dbReference type="RefSeq" id="WP_348029177.1">
    <property type="nucleotide sequence ID" value="NZ_CP129113.1"/>
</dbReference>
<dbReference type="InterPro" id="IPR052163">
    <property type="entry name" value="DGC-Regulatory_Protein"/>
</dbReference>
<keyword evidence="9" id="KW-0808">Transferase</keyword>
<evidence type="ECO:0000259" key="7">
    <source>
        <dbReference type="PROSITE" id="PS50885"/>
    </source>
</evidence>
<protein>
    <submittedName>
        <fullName evidence="9">Diguanylate cyclase</fullName>
        <ecNumber evidence="9">2.7.7.65</ecNumber>
    </submittedName>
</protein>
<evidence type="ECO:0000256" key="4">
    <source>
        <dbReference type="ARBA" id="ARBA00022989"/>
    </source>
</evidence>
<comment type="subcellular location">
    <subcellularLocation>
        <location evidence="1">Cell membrane</location>
        <topology evidence="1">Multi-pass membrane protein</topology>
    </subcellularLocation>
</comment>
<evidence type="ECO:0000313" key="9">
    <source>
        <dbReference type="EMBL" id="WLV25389.1"/>
    </source>
</evidence>
<dbReference type="SUPFAM" id="SSF55073">
    <property type="entry name" value="Nucleotide cyclase"/>
    <property type="match status" value="1"/>
</dbReference>
<dbReference type="CDD" id="cd01949">
    <property type="entry name" value="GGDEF"/>
    <property type="match status" value="1"/>
</dbReference>
<dbReference type="CDD" id="cd12914">
    <property type="entry name" value="PDC1_DGC_like"/>
    <property type="match status" value="1"/>
</dbReference>
<dbReference type="InterPro" id="IPR043128">
    <property type="entry name" value="Rev_trsase/Diguanyl_cyclase"/>
</dbReference>
<keyword evidence="5 6" id="KW-0472">Membrane</keyword>
<evidence type="ECO:0000259" key="8">
    <source>
        <dbReference type="PROSITE" id="PS50887"/>
    </source>
</evidence>
<dbReference type="PANTHER" id="PTHR46663:SF2">
    <property type="entry name" value="GGDEF DOMAIN-CONTAINING PROTEIN"/>
    <property type="match status" value="1"/>
</dbReference>
<dbReference type="Gene3D" id="3.30.450.20">
    <property type="entry name" value="PAS domain"/>
    <property type="match status" value="1"/>
</dbReference>
<evidence type="ECO:0000256" key="2">
    <source>
        <dbReference type="ARBA" id="ARBA00022475"/>
    </source>
</evidence>
<feature type="domain" description="GGDEF" evidence="8">
    <location>
        <begin position="405"/>
        <end position="539"/>
    </location>
</feature>
<dbReference type="PROSITE" id="PS50887">
    <property type="entry name" value="GGDEF"/>
    <property type="match status" value="1"/>
</dbReference>
<dbReference type="EMBL" id="CP129113">
    <property type="protein sequence ID" value="WLV25389.1"/>
    <property type="molecule type" value="Genomic_DNA"/>
</dbReference>
<dbReference type="InterPro" id="IPR000160">
    <property type="entry name" value="GGDEF_dom"/>
</dbReference>
<keyword evidence="10" id="KW-1185">Reference proteome</keyword>
<dbReference type="SMART" id="SM00267">
    <property type="entry name" value="GGDEF"/>
    <property type="match status" value="1"/>
</dbReference>
<name>A0ABY9KX06_9BACI</name>
<evidence type="ECO:0000256" key="3">
    <source>
        <dbReference type="ARBA" id="ARBA00022692"/>
    </source>
</evidence>
<feature type="transmembrane region" description="Helical" evidence="6">
    <location>
        <begin position="296"/>
        <end position="317"/>
    </location>
</feature>
<dbReference type="GO" id="GO:0052621">
    <property type="term" value="F:diguanylate cyclase activity"/>
    <property type="evidence" value="ECO:0007669"/>
    <property type="project" value="UniProtKB-EC"/>
</dbReference>
<dbReference type="Pfam" id="PF02743">
    <property type="entry name" value="dCache_1"/>
    <property type="match status" value="1"/>
</dbReference>
<dbReference type="Gene3D" id="3.30.70.270">
    <property type="match status" value="1"/>
</dbReference>
<dbReference type="PROSITE" id="PS50885">
    <property type="entry name" value="HAMP"/>
    <property type="match status" value="1"/>
</dbReference>
<dbReference type="NCBIfam" id="TIGR00254">
    <property type="entry name" value="GGDEF"/>
    <property type="match status" value="1"/>
</dbReference>
<gene>
    <name evidence="9" type="ORF">QR721_03940</name>
</gene>
<dbReference type="EC" id="2.7.7.65" evidence="9"/>
<keyword evidence="9" id="KW-0548">Nucleotidyltransferase</keyword>
<evidence type="ECO:0000256" key="1">
    <source>
        <dbReference type="ARBA" id="ARBA00004651"/>
    </source>
</evidence>
<evidence type="ECO:0000256" key="5">
    <source>
        <dbReference type="ARBA" id="ARBA00023136"/>
    </source>
</evidence>
<keyword evidence="2" id="KW-1003">Cell membrane</keyword>
<proteinExistence type="predicted"/>
<organism evidence="9 10">
    <name type="scientific">Aciduricibacillus chroicocephali</name>
    <dbReference type="NCBI Taxonomy" id="3054939"/>
    <lineage>
        <taxon>Bacteria</taxon>
        <taxon>Bacillati</taxon>
        <taxon>Bacillota</taxon>
        <taxon>Bacilli</taxon>
        <taxon>Bacillales</taxon>
        <taxon>Bacillaceae</taxon>
        <taxon>Aciduricibacillus</taxon>
    </lineage>
</organism>
<evidence type="ECO:0000313" key="10">
    <source>
        <dbReference type="Proteomes" id="UP001180087"/>
    </source>
</evidence>
<dbReference type="InterPro" id="IPR033479">
    <property type="entry name" value="dCache_1"/>
</dbReference>
<sequence>MKKSASLRTRLSIIFGLTVLCLILILSLVIGQRSVVQVQNEIGGALGETAQSLGDTVDRYMWARYGEVMVLSELKSLKEPEDLGEVRALIHQLKLNFPSFSWIGFTDKNGKVLESSDDILKGVDISERPVFMNAKDGPFIGDVHDAVLLAKLLPNPSGEAMKFVDISIPIHNNKGEFIGVLATHLSWEWVKELRDTVKATIQNRENLEFFIVSDKSNDIILGPKNMLGKKLEVKSTKLAQHGDINGWTVEKWPDGKEYLTGYVKTTGYKQYDGLGWTILARQPADVAYAPAKELRMYMIFWGIALSILGAGVGWLIASKVVQPIQKLTAVADQLRLGRKVHVPHYKGVGEIEILSDSLRRLVTDLSTTETALEQMEKIAQHDTLTGLPNRKAYEYYLEKASDQYETLTILFMDLDGFKGINDKYGHHAGDQLLIETAARLKENIRAGELVSRLGGDEFVIVLTADKEPVKNGKKVGERMIQAINEPYFIDGELMHVGASIGGAVWNAGAGLIEEVVKLADGVLYEVKREGKNKVKFNNLAE</sequence>
<keyword evidence="3 6" id="KW-0812">Transmembrane</keyword>
<dbReference type="InterPro" id="IPR029787">
    <property type="entry name" value="Nucleotide_cyclase"/>
</dbReference>
<feature type="domain" description="HAMP" evidence="7">
    <location>
        <begin position="318"/>
        <end position="370"/>
    </location>
</feature>
<dbReference type="Pfam" id="PF00990">
    <property type="entry name" value="GGDEF"/>
    <property type="match status" value="1"/>
</dbReference>
<dbReference type="PANTHER" id="PTHR46663">
    <property type="entry name" value="DIGUANYLATE CYCLASE DGCT-RELATED"/>
    <property type="match status" value="1"/>
</dbReference>
<dbReference type="InterPro" id="IPR003660">
    <property type="entry name" value="HAMP_dom"/>
</dbReference>
<evidence type="ECO:0000256" key="6">
    <source>
        <dbReference type="SAM" id="Phobius"/>
    </source>
</evidence>
<dbReference type="Gene3D" id="6.10.340.10">
    <property type="match status" value="1"/>
</dbReference>
<keyword evidence="4 6" id="KW-1133">Transmembrane helix</keyword>